<reference evidence="2 3" key="1">
    <citation type="submission" date="2019-11" db="EMBL/GenBank/DDBJ databases">
        <authorList>
            <person name="He Y."/>
        </authorList>
    </citation>
    <scope>NUCLEOTIDE SEQUENCE [LARGE SCALE GENOMIC DNA]</scope>
    <source>
        <strain evidence="2 3">SCSIO 58843</strain>
    </source>
</reference>
<feature type="region of interest" description="Disordered" evidence="1">
    <location>
        <begin position="658"/>
        <end position="678"/>
    </location>
</feature>
<accession>A0A5Q2RK26</accession>
<dbReference type="RefSeq" id="WP_153758852.1">
    <property type="nucleotide sequence ID" value="NZ_CP045851.1"/>
</dbReference>
<organism evidence="2 3">
    <name type="scientific">Actinomarinicola tropica</name>
    <dbReference type="NCBI Taxonomy" id="2789776"/>
    <lineage>
        <taxon>Bacteria</taxon>
        <taxon>Bacillati</taxon>
        <taxon>Actinomycetota</taxon>
        <taxon>Acidimicrobiia</taxon>
        <taxon>Acidimicrobiales</taxon>
        <taxon>Iamiaceae</taxon>
        <taxon>Actinomarinicola</taxon>
    </lineage>
</organism>
<dbReference type="Proteomes" id="UP000334019">
    <property type="component" value="Chromosome"/>
</dbReference>
<protein>
    <submittedName>
        <fullName evidence="2">Uncharacterized protein</fullName>
    </submittedName>
</protein>
<dbReference type="KEGG" id="atq:GH723_06265"/>
<evidence type="ECO:0000313" key="3">
    <source>
        <dbReference type="Proteomes" id="UP000334019"/>
    </source>
</evidence>
<name>A0A5Q2RK26_9ACTN</name>
<dbReference type="GO" id="GO:0005975">
    <property type="term" value="P:carbohydrate metabolic process"/>
    <property type="evidence" value="ECO:0007669"/>
    <property type="project" value="InterPro"/>
</dbReference>
<evidence type="ECO:0000256" key="1">
    <source>
        <dbReference type="SAM" id="MobiDB-lite"/>
    </source>
</evidence>
<evidence type="ECO:0000313" key="2">
    <source>
        <dbReference type="EMBL" id="QGG94746.1"/>
    </source>
</evidence>
<dbReference type="InterPro" id="IPR008928">
    <property type="entry name" value="6-hairpin_glycosidase_sf"/>
</dbReference>
<proteinExistence type="predicted"/>
<dbReference type="AlphaFoldDB" id="A0A5Q2RK26"/>
<dbReference type="EMBL" id="CP045851">
    <property type="protein sequence ID" value="QGG94746.1"/>
    <property type="molecule type" value="Genomic_DNA"/>
</dbReference>
<feature type="compositionally biased region" description="Low complexity" evidence="1">
    <location>
        <begin position="658"/>
        <end position="667"/>
    </location>
</feature>
<dbReference type="SUPFAM" id="SSF48208">
    <property type="entry name" value="Six-hairpin glycosidases"/>
    <property type="match status" value="1"/>
</dbReference>
<keyword evidence="3" id="KW-1185">Reference proteome</keyword>
<gene>
    <name evidence="2" type="ORF">GH723_06265</name>
</gene>
<sequence length="678" mass="70123">MPRATRPAASDALARRLAERAGDWVLPFWLERQTDPGGPDATPAVERVANVTHRERIPVGTLGSAHVATVDPRGLVTPHPGGWSLDWWVGADDRWHVPCREVAVRQSRLEGAPVVETAMRVPGGDVVHRAWAFNDAAVGDVLAVEVENATRVPVALALSVRPYGPDGAVAVGSIEVREDRLLVDGRLAAWLPRPAARLAGGSWSDGDAAQVVLAGDAPAATQLTVRCDDGLAQVAMVVPLAHTATVRLLLPLDVVDPSGPGPTAVPPPDAVARGWRTHADRGTRVEIPDAEVAATFAAARADLLLASTGRSLSAPAGTRTTATVVRALDRCGLHDEADAIVASLPDGQGPGGRLGGADPDPTATGAALAAAGWHWQLGRDDALLDAVAGQVAAGAHHRPASGRFGRRSADQPDPATTAWLALGSRLAAVALDGVGQADAAAEIRRRAADLTVDAATLPVADAVVLAALGAVDGPPSATDVLDVHDGAVVARTFGAALSPELTARRAQVALRRGDRAAREHLRWLVDAAGPRRGWPELVHPRSGGGAAGAGWSVGATAAVVDLVLDLFAVAVDDGLLLCPVLPDAWLGAGFEVHGLPTDHGRLSYAVRWHGERPALLWELERHADGPVTLRSPGLDPDWSTTEVRGEALLAVPPHVEVPATAPAAEPVDPGPAEGQSFG</sequence>